<sequence length="1281" mass="141762">MGPNLFLNSLRELYLSFFPEPLDKTHNLTYISVLWLLLLLFCFLVGIPSTPTCWENGHTQKRQGRAKRRRKGGTLKGSRYYHRKEENRRLNSILKRPLGPNHDTNNFHQHLCPDSYEVYNNTTTELSQLPLSEALEDSPPSVCPLACTAPVTEPSFTQSPASSADPPGDLIPPPLPEPLPPPRLGNFLLPSPLGQTLPPEPFPPLESKFPVHHSPPQAKNSFSSKLAQCHLHLEFPALYSTKTSFGRDSAAKVIDPRHLFLSPDERDSVQQYSYPKSREDHLKQKLIQLFWGLPSLHSESLPSAVPVFGDYSSVFIFNSISNASTGQESPKLPYFLPPSLLAVQPQPLPQTLPQSQPLPLSQIQPQAHLQPPLLILPPNSIPQNRACGVQFHGPQNELECLTSSEIQCLEWNVLQKKQESLWGLPSIVQKSREDFCPSAPTSPQRQPGKADVSISVDTVDFPLSSELRGKLEHHLRKRLIQHRWGLPRRIQESLSLMRPQNHHSDIRKSKSSYGLSWISVYKSQSSQQGSFHEWGPEMFQQEEEEGMGEGPSHESDPDLLHDSESSSDKDVGSDSEKDLAMMSRSEEKEESSVVSGQSESSRHLEKVLQVHLSKKFEEINEGQLPGTVHGSWHTIEDTLSVKSDNEIKQRSLPSSVDRDYRLNTSQELSFLEPGAQQILEAHITKLRTRMLWGLPTKVLESIQIFKLKDTSSHSSFDPHSSSSNLTSKVNTRSGSIEKKFLKGHSKFLHGEKVGTGNSASVLNSPLSATSLVSKEGQGTLKQSPSDTKHRLIKEVQRIGDARQTLLPVTNSISGKASQRHFPIANIHPPALSSRQAGAGHEPEDKSVNSSDEAEMQMGRKMEEEAKPASMSNMSREIVEAEDLSAVQYKTSDSLTTNKPGVSQRINMAETKGTTDLGSDPKSSDFNNDELKSKLEKKKGGQIQGQPTDMSHDTNQASLPGAQGVSIVDMGASQVLHVHLGDQIVNVEKQQELRVPEQTLRFYPDKNFPPVSKKVSPTGSKSPELGGGDAGLVTSQRGRKRLPTQVALEETVGSKSPQTLSQKKQSPPDSLFINKMKSFFQRLQPGLISKKQENPQGKGSPRSCAQSRGTGRSRAAVMGITETQKATSDIGKFPGERLGPRHAEITTCPQEPLPWALRCETAQQRAAAQAQVEPVQRLRLNPRAPAYGQSCCQAAVFAGQNPTSIIHTRNDGRHPQKVGAFGKDQRLHHQHPQPVPRRGTVTHHPSPTCRPHPAQQPPAALTTAEGTVIRRPYLFMTPKLLL</sequence>
<evidence type="ECO:0000259" key="7">
    <source>
        <dbReference type="Pfam" id="PF14650"/>
    </source>
</evidence>
<evidence type="ECO:0000256" key="2">
    <source>
        <dbReference type="ARBA" id="ARBA00022692"/>
    </source>
</evidence>
<dbReference type="Proteomes" id="UP000664940">
    <property type="component" value="Unassembled WGS sequence"/>
</dbReference>
<name>A0A834BBX6_9CHIR</name>
<feature type="domain" description="SPATA31-like" evidence="8">
    <location>
        <begin position="65"/>
        <end position="150"/>
    </location>
</feature>
<accession>A0A834BBX6</accession>
<dbReference type="PANTHER" id="PTHR21859:SF12">
    <property type="entry name" value="SPERMATOGENESIS-ASSOCIATED PROTEIN 31D1"/>
    <property type="match status" value="1"/>
</dbReference>
<reference evidence="9 10" key="1">
    <citation type="journal article" date="2020" name="Nature">
        <title>Six reference-quality genomes reveal evolution of bat adaptations.</title>
        <authorList>
            <person name="Jebb D."/>
            <person name="Huang Z."/>
            <person name="Pippel M."/>
            <person name="Hughes G.M."/>
            <person name="Lavrichenko K."/>
            <person name="Devanna P."/>
            <person name="Winkler S."/>
            <person name="Jermiin L.S."/>
            <person name="Skirmuntt E.C."/>
            <person name="Katzourakis A."/>
            <person name="Burkitt-Gray L."/>
            <person name="Ray D.A."/>
            <person name="Sullivan K.A.M."/>
            <person name="Roscito J.G."/>
            <person name="Kirilenko B.M."/>
            <person name="Davalos L.M."/>
            <person name="Corthals A.P."/>
            <person name="Power M.L."/>
            <person name="Jones G."/>
            <person name="Ransome R.D."/>
            <person name="Dechmann D.K.N."/>
            <person name="Locatelli A.G."/>
            <person name="Puechmaille S.J."/>
            <person name="Fedrigo O."/>
            <person name="Jarvis E.D."/>
            <person name="Hiller M."/>
            <person name="Vernes S.C."/>
            <person name="Myers E.W."/>
            <person name="Teeling E.C."/>
        </authorList>
    </citation>
    <scope>NUCLEOTIDE SEQUENCE [LARGE SCALE GENOMIC DNA]</scope>
    <source>
        <strain evidence="9">Bat1K_MPI-CBG_1</strain>
    </source>
</reference>
<evidence type="ECO:0008006" key="11">
    <source>
        <dbReference type="Google" id="ProtNLM"/>
    </source>
</evidence>
<dbReference type="InterPro" id="IPR027970">
    <property type="entry name" value="SPATA31-like"/>
</dbReference>
<evidence type="ECO:0000256" key="4">
    <source>
        <dbReference type="ARBA" id="ARBA00023136"/>
    </source>
</evidence>
<feature type="compositionally biased region" description="Basic residues" evidence="6">
    <location>
        <begin position="59"/>
        <end position="73"/>
    </location>
</feature>
<dbReference type="PANTHER" id="PTHR21859">
    <property type="entry name" value="ACROSOME-SPECIFIC PROTEIN"/>
    <property type="match status" value="1"/>
</dbReference>
<feature type="compositionally biased region" description="Polar residues" evidence="6">
    <location>
        <begin position="943"/>
        <end position="957"/>
    </location>
</feature>
<evidence type="ECO:0000256" key="5">
    <source>
        <dbReference type="ARBA" id="ARBA00035009"/>
    </source>
</evidence>
<comment type="similarity">
    <text evidence="5">Belongs to the SPATA31 family.</text>
</comment>
<dbReference type="Pfam" id="PF15371">
    <property type="entry name" value="DUF4599"/>
    <property type="match status" value="1"/>
</dbReference>
<feature type="domain" description="SPATA31" evidence="7">
    <location>
        <begin position="270"/>
        <end position="632"/>
    </location>
</feature>
<feature type="region of interest" description="Disordered" evidence="6">
    <location>
        <begin position="1221"/>
        <end position="1264"/>
    </location>
</feature>
<dbReference type="Pfam" id="PF14650">
    <property type="entry name" value="FAM75"/>
    <property type="match status" value="1"/>
</dbReference>
<dbReference type="EMBL" id="JABVXQ010000002">
    <property type="protein sequence ID" value="KAF6127382.1"/>
    <property type="molecule type" value="Genomic_DNA"/>
</dbReference>
<feature type="compositionally biased region" description="Polar residues" evidence="6">
    <location>
        <begin position="1052"/>
        <end position="1067"/>
    </location>
</feature>
<feature type="region of interest" description="Disordered" evidence="6">
    <location>
        <begin position="1087"/>
        <end position="1113"/>
    </location>
</feature>
<feature type="region of interest" description="Disordered" evidence="6">
    <location>
        <begin position="540"/>
        <end position="602"/>
    </location>
</feature>
<dbReference type="GO" id="GO:0016020">
    <property type="term" value="C:membrane"/>
    <property type="evidence" value="ECO:0007669"/>
    <property type="project" value="UniProtKB-SubCell"/>
</dbReference>
<comment type="subcellular location">
    <subcellularLocation>
        <location evidence="1">Membrane</location>
        <topology evidence="1">Single-pass membrane protein</topology>
    </subcellularLocation>
</comment>
<comment type="caution">
    <text evidence="9">The sequence shown here is derived from an EMBL/GenBank/DDBJ whole genome shotgun (WGS) entry which is preliminary data.</text>
</comment>
<evidence type="ECO:0000256" key="1">
    <source>
        <dbReference type="ARBA" id="ARBA00004167"/>
    </source>
</evidence>
<protein>
    <recommendedName>
        <fullName evidence="11">Spermatogenesis-associated protein 31E1-like</fullName>
    </recommendedName>
</protein>
<feature type="compositionally biased region" description="Basic and acidic residues" evidence="6">
    <location>
        <begin position="857"/>
        <end position="866"/>
    </location>
</feature>
<proteinExistence type="inferred from homology"/>
<feature type="region of interest" description="Disordered" evidence="6">
    <location>
        <begin position="829"/>
        <end position="872"/>
    </location>
</feature>
<feature type="compositionally biased region" description="Pro residues" evidence="6">
    <location>
        <begin position="169"/>
        <end position="183"/>
    </location>
</feature>
<feature type="region of interest" description="Disordered" evidence="6">
    <location>
        <begin position="1003"/>
        <end position="1068"/>
    </location>
</feature>
<feature type="compositionally biased region" description="Basic and acidic residues" evidence="6">
    <location>
        <begin position="551"/>
        <end position="591"/>
    </location>
</feature>
<organism evidence="9 10">
    <name type="scientific">Phyllostomus discolor</name>
    <name type="common">pale spear-nosed bat</name>
    <dbReference type="NCBI Taxonomy" id="89673"/>
    <lineage>
        <taxon>Eukaryota</taxon>
        <taxon>Metazoa</taxon>
        <taxon>Chordata</taxon>
        <taxon>Craniata</taxon>
        <taxon>Vertebrata</taxon>
        <taxon>Euteleostomi</taxon>
        <taxon>Mammalia</taxon>
        <taxon>Eutheria</taxon>
        <taxon>Laurasiatheria</taxon>
        <taxon>Chiroptera</taxon>
        <taxon>Yangochiroptera</taxon>
        <taxon>Phyllostomidae</taxon>
        <taxon>Phyllostominae</taxon>
        <taxon>Phyllostomus</taxon>
    </lineage>
</organism>
<gene>
    <name evidence="9" type="ORF">HJG60_017989</name>
</gene>
<keyword evidence="4" id="KW-0472">Membrane</keyword>
<keyword evidence="3" id="KW-1133">Transmembrane helix</keyword>
<evidence type="ECO:0000259" key="8">
    <source>
        <dbReference type="Pfam" id="PF15371"/>
    </source>
</evidence>
<evidence type="ECO:0000256" key="3">
    <source>
        <dbReference type="ARBA" id="ARBA00022989"/>
    </source>
</evidence>
<keyword evidence="2" id="KW-0812">Transmembrane</keyword>
<feature type="region of interest" description="Disordered" evidence="6">
    <location>
        <begin position="56"/>
        <end position="78"/>
    </location>
</feature>
<evidence type="ECO:0000256" key="6">
    <source>
        <dbReference type="SAM" id="MobiDB-lite"/>
    </source>
</evidence>
<evidence type="ECO:0000313" key="9">
    <source>
        <dbReference type="EMBL" id="KAF6127382.1"/>
    </source>
</evidence>
<feature type="region of interest" description="Disordered" evidence="6">
    <location>
        <begin position="153"/>
        <end position="217"/>
    </location>
</feature>
<evidence type="ECO:0000313" key="10">
    <source>
        <dbReference type="Proteomes" id="UP000664940"/>
    </source>
</evidence>
<feature type="region of interest" description="Disordered" evidence="6">
    <location>
        <begin position="934"/>
        <end position="959"/>
    </location>
</feature>
<dbReference type="InterPro" id="IPR039509">
    <property type="entry name" value="SPATA31"/>
</dbReference>